<evidence type="ECO:0000256" key="8">
    <source>
        <dbReference type="ARBA" id="ARBA00022801"/>
    </source>
</evidence>
<dbReference type="GO" id="GO:0051539">
    <property type="term" value="F:4 iron, 4 sulfur cluster binding"/>
    <property type="evidence" value="ECO:0007669"/>
    <property type="project" value="UniProtKB-KW"/>
</dbReference>
<sequence length="227" mass="25453">MSNLYQNYYRALGLHIWELRLPDVAASAKRPNPPSPATDLPDWSVLQQTVTQCTACSLHQTRTQTVFGTGNPDADLMLIGEAPGFHEDQQGEPFVGRAGQLLTAMIKAMQMERSEVYIANILKCRPPNNRDPLPEEVQTCTPFLDQQIALVKPKVLLAVGRIASHYLLNTKASLESLRSKLHYYGEHRTPLIVTYHPAYLLRNPADKGKAFADLQFTQKTLCNLKKV</sequence>
<dbReference type="RefSeq" id="WP_114834905.1">
    <property type="nucleotide sequence ID" value="NZ_LR699114.1"/>
</dbReference>
<evidence type="ECO:0000256" key="10">
    <source>
        <dbReference type="ARBA" id="ARBA00023014"/>
    </source>
</evidence>
<comment type="similarity">
    <text evidence="2">Belongs to the uracil-DNA glycosylase (UDG) superfamily. Type 4 (UDGa) family.</text>
</comment>
<gene>
    <name evidence="13" type="ORF">C8D86_11918</name>
</gene>
<dbReference type="CDD" id="cd10030">
    <property type="entry name" value="UDG-F4_TTUDGA_SPO1dp_like"/>
    <property type="match status" value="1"/>
</dbReference>
<dbReference type="SUPFAM" id="SSF52141">
    <property type="entry name" value="Uracil-DNA glycosylase-like"/>
    <property type="match status" value="1"/>
</dbReference>
<dbReference type="GO" id="GO:0046872">
    <property type="term" value="F:metal ion binding"/>
    <property type="evidence" value="ECO:0007669"/>
    <property type="project" value="UniProtKB-KW"/>
</dbReference>
<keyword evidence="11" id="KW-0234">DNA repair</keyword>
<dbReference type="Gene3D" id="3.40.470.10">
    <property type="entry name" value="Uracil-DNA glycosylase-like domain"/>
    <property type="match status" value="1"/>
</dbReference>
<evidence type="ECO:0000256" key="7">
    <source>
        <dbReference type="ARBA" id="ARBA00022763"/>
    </source>
</evidence>
<protein>
    <recommendedName>
        <fullName evidence="4">Type-4 uracil-DNA glycosylase</fullName>
        <ecNumber evidence="3">3.2.2.27</ecNumber>
    </recommendedName>
</protein>
<keyword evidence="14" id="KW-1185">Reference proteome</keyword>
<evidence type="ECO:0000256" key="9">
    <source>
        <dbReference type="ARBA" id="ARBA00023004"/>
    </source>
</evidence>
<dbReference type="EC" id="3.2.2.27" evidence="3"/>
<keyword evidence="10" id="KW-0411">Iron-sulfur</keyword>
<keyword evidence="9" id="KW-0408">Iron</keyword>
<organism evidence="13 14">
    <name type="scientific">Aquicella lusitana</name>
    <dbReference type="NCBI Taxonomy" id="254246"/>
    <lineage>
        <taxon>Bacteria</taxon>
        <taxon>Pseudomonadati</taxon>
        <taxon>Pseudomonadota</taxon>
        <taxon>Gammaproteobacteria</taxon>
        <taxon>Legionellales</taxon>
        <taxon>Coxiellaceae</taxon>
        <taxon>Aquicella</taxon>
    </lineage>
</organism>
<dbReference type="InterPro" id="IPR051536">
    <property type="entry name" value="UDG_Type-4/5"/>
</dbReference>
<keyword evidence="6" id="KW-0479">Metal-binding</keyword>
<evidence type="ECO:0000256" key="11">
    <source>
        <dbReference type="ARBA" id="ARBA00023204"/>
    </source>
</evidence>
<evidence type="ECO:0000256" key="1">
    <source>
        <dbReference type="ARBA" id="ARBA00001400"/>
    </source>
</evidence>
<evidence type="ECO:0000313" key="14">
    <source>
        <dbReference type="Proteomes" id="UP000254720"/>
    </source>
</evidence>
<evidence type="ECO:0000256" key="5">
    <source>
        <dbReference type="ARBA" id="ARBA00022485"/>
    </source>
</evidence>
<evidence type="ECO:0000256" key="4">
    <source>
        <dbReference type="ARBA" id="ARBA00019403"/>
    </source>
</evidence>
<proteinExistence type="inferred from homology"/>
<dbReference type="EMBL" id="QQAX01000019">
    <property type="protein sequence ID" value="RDI41500.1"/>
    <property type="molecule type" value="Genomic_DNA"/>
</dbReference>
<dbReference type="GO" id="GO:0004844">
    <property type="term" value="F:uracil DNA N-glycosylase activity"/>
    <property type="evidence" value="ECO:0007669"/>
    <property type="project" value="UniProtKB-EC"/>
</dbReference>
<evidence type="ECO:0000256" key="6">
    <source>
        <dbReference type="ARBA" id="ARBA00022723"/>
    </source>
</evidence>
<name>A0A370GE28_9COXI</name>
<dbReference type="NCBIfam" id="TIGR00758">
    <property type="entry name" value="UDG_fam4"/>
    <property type="match status" value="1"/>
</dbReference>
<evidence type="ECO:0000313" key="13">
    <source>
        <dbReference type="EMBL" id="RDI41500.1"/>
    </source>
</evidence>
<dbReference type="PANTHER" id="PTHR33693">
    <property type="entry name" value="TYPE-5 URACIL-DNA GLYCOSYLASE"/>
    <property type="match status" value="1"/>
</dbReference>
<dbReference type="InterPro" id="IPR005273">
    <property type="entry name" value="Ura-DNA_glyco_family4"/>
</dbReference>
<keyword evidence="8" id="KW-0378">Hydrolase</keyword>
<feature type="domain" description="Uracil-DNA glycosylase-like" evidence="12">
    <location>
        <begin position="67"/>
        <end position="215"/>
    </location>
</feature>
<dbReference type="OrthoDB" id="5290748at2"/>
<dbReference type="GO" id="GO:0006281">
    <property type="term" value="P:DNA repair"/>
    <property type="evidence" value="ECO:0007669"/>
    <property type="project" value="UniProtKB-KW"/>
</dbReference>
<dbReference type="InterPro" id="IPR036895">
    <property type="entry name" value="Uracil-DNA_glycosylase-like_sf"/>
</dbReference>
<dbReference type="PANTHER" id="PTHR33693:SF1">
    <property type="entry name" value="TYPE-4 URACIL-DNA GLYCOSYLASE"/>
    <property type="match status" value="1"/>
</dbReference>
<comment type="catalytic activity">
    <reaction evidence="1">
        <text>Hydrolyzes single-stranded DNA or mismatched double-stranded DNA and polynucleotides, releasing free uracil.</text>
        <dbReference type="EC" id="3.2.2.27"/>
    </reaction>
</comment>
<dbReference type="AlphaFoldDB" id="A0A370GE28"/>
<keyword evidence="7" id="KW-0227">DNA damage</keyword>
<dbReference type="InterPro" id="IPR005122">
    <property type="entry name" value="Uracil-DNA_glycosylase-like"/>
</dbReference>
<dbReference type="Pfam" id="PF03167">
    <property type="entry name" value="UDG"/>
    <property type="match status" value="1"/>
</dbReference>
<reference evidence="13 14" key="1">
    <citation type="submission" date="2018-07" db="EMBL/GenBank/DDBJ databases">
        <title>Genomic Encyclopedia of Type Strains, Phase IV (KMG-IV): sequencing the most valuable type-strain genomes for metagenomic binning, comparative biology and taxonomic classification.</title>
        <authorList>
            <person name="Goeker M."/>
        </authorList>
    </citation>
    <scope>NUCLEOTIDE SEQUENCE [LARGE SCALE GENOMIC DNA]</scope>
    <source>
        <strain evidence="13 14">DSM 16500</strain>
    </source>
</reference>
<keyword evidence="5" id="KW-0004">4Fe-4S</keyword>
<evidence type="ECO:0000256" key="3">
    <source>
        <dbReference type="ARBA" id="ARBA00012030"/>
    </source>
</evidence>
<dbReference type="SMART" id="SM00986">
    <property type="entry name" value="UDG"/>
    <property type="match status" value="1"/>
</dbReference>
<dbReference type="SMART" id="SM00987">
    <property type="entry name" value="UreE_C"/>
    <property type="match status" value="1"/>
</dbReference>
<accession>A0A370GE28</accession>
<evidence type="ECO:0000256" key="2">
    <source>
        <dbReference type="ARBA" id="ARBA00006521"/>
    </source>
</evidence>
<evidence type="ECO:0000259" key="12">
    <source>
        <dbReference type="SMART" id="SM00986"/>
    </source>
</evidence>
<dbReference type="Proteomes" id="UP000254720">
    <property type="component" value="Unassembled WGS sequence"/>
</dbReference>
<comment type="caution">
    <text evidence="13">The sequence shown here is derived from an EMBL/GenBank/DDBJ whole genome shotgun (WGS) entry which is preliminary data.</text>
</comment>